<keyword evidence="2" id="KW-1185">Reference proteome</keyword>
<dbReference type="EMBL" id="KV875097">
    <property type="protein sequence ID" value="OIW30072.1"/>
    <property type="molecule type" value="Genomic_DNA"/>
</dbReference>
<evidence type="ECO:0000313" key="2">
    <source>
        <dbReference type="Proteomes" id="UP000182658"/>
    </source>
</evidence>
<reference evidence="1 2" key="1">
    <citation type="submission" date="2016-10" db="EMBL/GenBank/DDBJ databases">
        <title>Draft genome sequence of Coniochaeta ligniaria NRRL30616, a lignocellulolytic fungus for bioabatement of inhibitors in plant biomass hydrolysates.</title>
        <authorList>
            <consortium name="DOE Joint Genome Institute"/>
            <person name="Jimenez D.J."/>
            <person name="Hector R.E."/>
            <person name="Riley R."/>
            <person name="Sun H."/>
            <person name="Grigoriev I.V."/>
            <person name="Van Elsas J.D."/>
            <person name="Nichols N.N."/>
        </authorList>
    </citation>
    <scope>NUCLEOTIDE SEQUENCE [LARGE SCALE GENOMIC DNA]</scope>
    <source>
        <strain evidence="1 2">NRRL 30616</strain>
    </source>
</reference>
<dbReference type="AlphaFoldDB" id="A0A1J7JJR1"/>
<sequence length="57" mass="6563">MIPLISILSWIPGSDHRAWLLWLKDLGNTDYRTPLLGSSPSRHRQFECHGCFLPCLL</sequence>
<dbReference type="InParanoid" id="A0A1J7JJR1"/>
<protein>
    <submittedName>
        <fullName evidence="1">Uncharacterized protein</fullName>
    </submittedName>
</protein>
<organism evidence="1 2">
    <name type="scientific">Coniochaeta ligniaria NRRL 30616</name>
    <dbReference type="NCBI Taxonomy" id="1408157"/>
    <lineage>
        <taxon>Eukaryota</taxon>
        <taxon>Fungi</taxon>
        <taxon>Dikarya</taxon>
        <taxon>Ascomycota</taxon>
        <taxon>Pezizomycotina</taxon>
        <taxon>Sordariomycetes</taxon>
        <taxon>Sordariomycetidae</taxon>
        <taxon>Coniochaetales</taxon>
        <taxon>Coniochaetaceae</taxon>
        <taxon>Coniochaeta</taxon>
    </lineage>
</organism>
<proteinExistence type="predicted"/>
<name>A0A1J7JJR1_9PEZI</name>
<evidence type="ECO:0000313" key="1">
    <source>
        <dbReference type="EMBL" id="OIW30072.1"/>
    </source>
</evidence>
<dbReference type="Proteomes" id="UP000182658">
    <property type="component" value="Unassembled WGS sequence"/>
</dbReference>
<accession>A0A1J7JJR1</accession>
<gene>
    <name evidence="1" type="ORF">CONLIGDRAFT_632184</name>
</gene>